<dbReference type="InterPro" id="IPR036188">
    <property type="entry name" value="FAD/NAD-bd_sf"/>
</dbReference>
<keyword evidence="8" id="KW-1185">Reference proteome</keyword>
<name>Q2H5J8_CHAGB</name>
<dbReference type="OMA" id="ASTHRVW"/>
<gene>
    <name evidence="7" type="ORF">CHGG_06067</name>
</gene>
<evidence type="ECO:0000256" key="3">
    <source>
        <dbReference type="ARBA" id="ARBA00022630"/>
    </source>
</evidence>
<evidence type="ECO:0000256" key="5">
    <source>
        <dbReference type="ARBA" id="ARBA00023002"/>
    </source>
</evidence>
<dbReference type="InParanoid" id="Q2H5J8"/>
<dbReference type="eggNOG" id="KOG2614">
    <property type="taxonomic scope" value="Eukaryota"/>
</dbReference>
<proteinExistence type="inferred from homology"/>
<reference evidence="8" key="1">
    <citation type="journal article" date="2015" name="Genome Announc.">
        <title>Draft genome sequence of the cellulolytic fungus Chaetomium globosum.</title>
        <authorList>
            <person name="Cuomo C.A."/>
            <person name="Untereiner W.A."/>
            <person name="Ma L.-J."/>
            <person name="Grabherr M."/>
            <person name="Birren B.W."/>
        </authorList>
    </citation>
    <scope>NUCLEOTIDE SEQUENCE [LARGE SCALE GENOMIC DNA]</scope>
    <source>
        <strain evidence="8">ATCC 6205 / CBS 148.51 / DSM 1962 / NBRC 6347 / NRRL 1970</strain>
    </source>
</reference>
<dbReference type="GO" id="GO:0004497">
    <property type="term" value="F:monooxygenase activity"/>
    <property type="evidence" value="ECO:0007669"/>
    <property type="project" value="InterPro"/>
</dbReference>
<dbReference type="GO" id="GO:0071949">
    <property type="term" value="F:FAD binding"/>
    <property type="evidence" value="ECO:0007669"/>
    <property type="project" value="InterPro"/>
</dbReference>
<dbReference type="EMBL" id="CH408031">
    <property type="protein sequence ID" value="EAQ89448.1"/>
    <property type="molecule type" value="Genomic_DNA"/>
</dbReference>
<organism evidence="7 8">
    <name type="scientific">Chaetomium globosum (strain ATCC 6205 / CBS 148.51 / DSM 1962 / NBRC 6347 / NRRL 1970)</name>
    <name type="common">Soil fungus</name>
    <dbReference type="NCBI Taxonomy" id="306901"/>
    <lineage>
        <taxon>Eukaryota</taxon>
        <taxon>Fungi</taxon>
        <taxon>Dikarya</taxon>
        <taxon>Ascomycota</taxon>
        <taxon>Pezizomycotina</taxon>
        <taxon>Sordariomycetes</taxon>
        <taxon>Sordariomycetidae</taxon>
        <taxon>Sordariales</taxon>
        <taxon>Chaetomiaceae</taxon>
        <taxon>Chaetomium</taxon>
    </lineage>
</organism>
<dbReference type="SUPFAM" id="SSF51905">
    <property type="entry name" value="FAD/NAD(P)-binding domain"/>
    <property type="match status" value="1"/>
</dbReference>
<evidence type="ECO:0000259" key="6">
    <source>
        <dbReference type="Pfam" id="PF01494"/>
    </source>
</evidence>
<dbReference type="RefSeq" id="XP_001222162.1">
    <property type="nucleotide sequence ID" value="XM_001222161.1"/>
</dbReference>
<protein>
    <recommendedName>
        <fullName evidence="6">FAD-binding domain-containing protein</fullName>
    </recommendedName>
</protein>
<keyword evidence="3" id="KW-0285">Flavoprotein</keyword>
<comment type="similarity">
    <text evidence="2">Belongs to the paxM FAD-dependent monooxygenase family.</text>
</comment>
<dbReference type="STRING" id="306901.Q2H5J8"/>
<keyword evidence="5" id="KW-0560">Oxidoreductase</keyword>
<dbReference type="GeneID" id="4390280"/>
<dbReference type="HOGENOM" id="CLU_009665_12_2_1"/>
<dbReference type="AlphaFoldDB" id="Q2H5J8"/>
<sequence>MRVVIVGSGLSGLVMGHCLLKAGIDDFVILERRADPVERSGSVIGFFSQTFRIMDQIDLLDDIQGLSKPLYHWIHLDPRGRTIFDGEFFDRIQTNHGHPSLVLMRHEVMKILYSKLPDRERYVLPNKKVTTVKQDDSSVTVTCADGSTYEGDILVGCDGVHSAVRRLAFEPIKGKPEPPLGSEYRGLFGSSPLPEGLPPCNITETHDSGIVFMLLCSHDTAFFLVTELKDKDAPASRKYTEEDIHVFVEKYKDHSVASGAKVTFGDIWRTRNLSPGPNMYDYNEGVAEQWYNGRVVTVGDSAHKMTPNLGQGGNNAIQSVASFVNHLHALAQEKPSPTVTDCEKAFAGFQKERQEPVRFIAKLTGNYTRWGSWRTWFGWLIQSWIWPLIGDRFVVDRMLSPIVKDSITLDFVKEKNLPPGKVPWTR</sequence>
<dbReference type="VEuPathDB" id="FungiDB:CHGG_06067"/>
<evidence type="ECO:0000256" key="2">
    <source>
        <dbReference type="ARBA" id="ARBA00007992"/>
    </source>
</evidence>
<feature type="domain" description="FAD-binding" evidence="6">
    <location>
        <begin position="2"/>
        <end position="336"/>
    </location>
</feature>
<comment type="cofactor">
    <cofactor evidence="1">
        <name>FAD</name>
        <dbReference type="ChEBI" id="CHEBI:57692"/>
    </cofactor>
</comment>
<keyword evidence="4" id="KW-0274">FAD</keyword>
<dbReference type="PANTHER" id="PTHR47356:SF2">
    <property type="entry name" value="FAD-BINDING DOMAIN-CONTAINING PROTEIN-RELATED"/>
    <property type="match status" value="1"/>
</dbReference>
<evidence type="ECO:0000313" key="7">
    <source>
        <dbReference type="EMBL" id="EAQ89448.1"/>
    </source>
</evidence>
<dbReference type="Proteomes" id="UP000001056">
    <property type="component" value="Unassembled WGS sequence"/>
</dbReference>
<dbReference type="InterPro" id="IPR050562">
    <property type="entry name" value="FAD_mOase_fung"/>
</dbReference>
<evidence type="ECO:0000256" key="4">
    <source>
        <dbReference type="ARBA" id="ARBA00022827"/>
    </source>
</evidence>
<dbReference type="PRINTS" id="PR00420">
    <property type="entry name" value="RNGMNOXGNASE"/>
</dbReference>
<dbReference type="PANTHER" id="PTHR47356">
    <property type="entry name" value="FAD-DEPENDENT MONOOXYGENASE ASQG-RELATED"/>
    <property type="match status" value="1"/>
</dbReference>
<dbReference type="Gene3D" id="3.50.50.60">
    <property type="entry name" value="FAD/NAD(P)-binding domain"/>
    <property type="match status" value="1"/>
</dbReference>
<evidence type="ECO:0000313" key="8">
    <source>
        <dbReference type="Proteomes" id="UP000001056"/>
    </source>
</evidence>
<dbReference type="OrthoDB" id="2431938at2759"/>
<evidence type="ECO:0000256" key="1">
    <source>
        <dbReference type="ARBA" id="ARBA00001974"/>
    </source>
</evidence>
<dbReference type="Pfam" id="PF01494">
    <property type="entry name" value="FAD_binding_3"/>
    <property type="match status" value="1"/>
</dbReference>
<dbReference type="InterPro" id="IPR002938">
    <property type="entry name" value="FAD-bd"/>
</dbReference>
<accession>Q2H5J8</accession>